<organism evidence="1 2">
    <name type="scientific">Herbidospora solisilvae</name>
    <dbReference type="NCBI Taxonomy" id="2696284"/>
    <lineage>
        <taxon>Bacteria</taxon>
        <taxon>Bacillati</taxon>
        <taxon>Actinomycetota</taxon>
        <taxon>Actinomycetes</taxon>
        <taxon>Streptosporangiales</taxon>
        <taxon>Streptosporangiaceae</taxon>
        <taxon>Herbidospora</taxon>
    </lineage>
</organism>
<keyword evidence="2" id="KW-1185">Reference proteome</keyword>
<evidence type="ECO:0000313" key="1">
    <source>
        <dbReference type="EMBL" id="NAS25857.1"/>
    </source>
</evidence>
<accession>A0A7C9P271</accession>
<protein>
    <submittedName>
        <fullName evidence="1">Uncharacterized protein</fullName>
    </submittedName>
</protein>
<dbReference type="Proteomes" id="UP000479526">
    <property type="component" value="Unassembled WGS sequence"/>
</dbReference>
<name>A0A7C9P271_9ACTN</name>
<reference evidence="1 2" key="1">
    <citation type="submission" date="2020-01" db="EMBL/GenBank/DDBJ databases">
        <title>Herbidospora sp. NEAU-GS84 nov., a novel actinomycete isolated from soil.</title>
        <authorList>
            <person name="Han L."/>
        </authorList>
    </citation>
    <scope>NUCLEOTIDE SEQUENCE [LARGE SCALE GENOMIC DNA]</scope>
    <source>
        <strain evidence="1 2">NEAU-GS84</strain>
    </source>
</reference>
<sequence length="51" mass="5331">MDVNNTLDISAPYGSSAAWNKEYARLNDADVCSAFRALPSGSINRAGVLGA</sequence>
<evidence type="ECO:0000313" key="2">
    <source>
        <dbReference type="Proteomes" id="UP000479526"/>
    </source>
</evidence>
<gene>
    <name evidence="1" type="ORF">GT755_29765</name>
</gene>
<proteinExistence type="predicted"/>
<dbReference type="EMBL" id="WXEW01000009">
    <property type="protein sequence ID" value="NAS25857.1"/>
    <property type="molecule type" value="Genomic_DNA"/>
</dbReference>
<comment type="caution">
    <text evidence="1">The sequence shown here is derived from an EMBL/GenBank/DDBJ whole genome shotgun (WGS) entry which is preliminary data.</text>
</comment>
<dbReference type="AlphaFoldDB" id="A0A7C9P271"/>
<dbReference type="RefSeq" id="WP_161482888.1">
    <property type="nucleotide sequence ID" value="NZ_WXEW01000009.1"/>
</dbReference>